<dbReference type="RefSeq" id="WP_087862582.1">
    <property type="nucleotide sequence ID" value="NZ_LT859958.1"/>
</dbReference>
<organism evidence="3 4">
    <name type="scientific">Candidatus Brevifilum fermentans</name>
    <dbReference type="NCBI Taxonomy" id="1986204"/>
    <lineage>
        <taxon>Bacteria</taxon>
        <taxon>Bacillati</taxon>
        <taxon>Chloroflexota</taxon>
        <taxon>Anaerolineae</taxon>
        <taxon>Anaerolineales</taxon>
        <taxon>Anaerolineaceae</taxon>
        <taxon>Candidatus Brevifilum</taxon>
    </lineage>
</organism>
<keyword evidence="2" id="KW-0812">Transmembrane</keyword>
<dbReference type="KEGG" id="abat:CFX1CAM_1696"/>
<reference evidence="4" key="1">
    <citation type="submission" date="2017-05" db="EMBL/GenBank/DDBJ databases">
        <authorList>
            <person name="Kirkegaard R."/>
            <person name="Mcilroy J S."/>
        </authorList>
    </citation>
    <scope>NUCLEOTIDE SEQUENCE [LARGE SCALE GENOMIC DNA]</scope>
</reference>
<accession>A0A1Y6K4Z6</accession>
<dbReference type="Proteomes" id="UP000195514">
    <property type="component" value="Chromosome I"/>
</dbReference>
<feature type="transmembrane region" description="Helical" evidence="2">
    <location>
        <begin position="139"/>
        <end position="162"/>
    </location>
</feature>
<dbReference type="OrthoDB" id="155911at2"/>
<evidence type="ECO:0000256" key="2">
    <source>
        <dbReference type="SAM" id="Phobius"/>
    </source>
</evidence>
<feature type="transmembrane region" description="Helical" evidence="2">
    <location>
        <begin position="15"/>
        <end position="36"/>
    </location>
</feature>
<gene>
    <name evidence="3" type="ORF">CFX1CAM_1696</name>
</gene>
<evidence type="ECO:0000313" key="4">
    <source>
        <dbReference type="Proteomes" id="UP000195514"/>
    </source>
</evidence>
<evidence type="ECO:0000256" key="1">
    <source>
        <dbReference type="SAM" id="MobiDB-lite"/>
    </source>
</evidence>
<dbReference type="EMBL" id="LT859958">
    <property type="protein sequence ID" value="SMX54761.1"/>
    <property type="molecule type" value="Genomic_DNA"/>
</dbReference>
<keyword evidence="4" id="KW-1185">Reference proteome</keyword>
<dbReference type="AlphaFoldDB" id="A0A1Y6K4Z6"/>
<evidence type="ECO:0000313" key="3">
    <source>
        <dbReference type="EMBL" id="SMX54761.1"/>
    </source>
</evidence>
<feature type="region of interest" description="Disordered" evidence="1">
    <location>
        <begin position="171"/>
        <end position="195"/>
    </location>
</feature>
<proteinExistence type="predicted"/>
<sequence length="356" mass="39036">MNSEKLKKYLEDFRIMLAVGAVIGLALGLVIGWGIWPVQWTDLAPYHLRPDLREDYLRMSIYTSTSVGNVAIAQKAWSELGDTAEETMAEVRNQPGYLSDGQISSFLAAVGAEKVEVLPEIEETAPQVSPEIKGSGPNWLLLGGLCIALVAVIAGVAVFLYLRSNRTQAEKPEALDQHGMPPEAGYDQGMPRHSPEPESVYVPAFHAEHTEPVAQFMTTYMLGDDFYDDSFSIDSPTGAFLGECGVGISETVGVGEPKRVTAFEIWLFDKDDIQTVTKVIMSGYAYQDDKLQLRLESKGELVLAEPGKKVLLETATLQLEARIIDMEYGEGAAPDLSFFDRLTLELAVWPKVAALS</sequence>
<name>A0A1Y6K4Z6_9CHLR</name>
<keyword evidence="2" id="KW-0472">Membrane</keyword>
<protein>
    <submittedName>
        <fullName evidence="3">Uncharacterized protein</fullName>
    </submittedName>
</protein>
<keyword evidence="2" id="KW-1133">Transmembrane helix</keyword>